<comment type="caution">
    <text evidence="1">The sequence shown here is derived from an EMBL/GenBank/DDBJ whole genome shotgun (WGS) entry which is preliminary data.</text>
</comment>
<protein>
    <submittedName>
        <fullName evidence="1">PAS domain-containing protein</fullName>
    </submittedName>
</protein>
<name>A0ABT4LFS5_9PROT</name>
<dbReference type="Proteomes" id="UP001069802">
    <property type="component" value="Unassembled WGS sequence"/>
</dbReference>
<keyword evidence="2" id="KW-1185">Reference proteome</keyword>
<evidence type="ECO:0000313" key="2">
    <source>
        <dbReference type="Proteomes" id="UP001069802"/>
    </source>
</evidence>
<evidence type="ECO:0000313" key="1">
    <source>
        <dbReference type="EMBL" id="MCZ4279939.1"/>
    </source>
</evidence>
<reference evidence="1" key="1">
    <citation type="submission" date="2022-12" db="EMBL/GenBank/DDBJ databases">
        <title>Bacterial isolates from different developmental stages of Nematostella vectensis.</title>
        <authorList>
            <person name="Fraune S."/>
        </authorList>
    </citation>
    <scope>NUCLEOTIDE SEQUENCE</scope>
    <source>
        <strain evidence="1">G21630-S1</strain>
    </source>
</reference>
<sequence length="207" mass="23310">MQEEALLEHQSGEGFICFTSQQEAIISGAEEYVLQTSPVKGLFDYWKSLPADQGLPLKSALDPLGMPPRVLPYLFLCELTFVPEFSVYFRLQGTFLSEVLGQNFTGKYLDETTFGKDASRVIGHYYRVATNRVPCVTQERISSGRGVSMIMEVIHLPLADEKGEPRYIIGALARIQDAVVPETPPENFVSRYWDIEMFSEIPASFKL</sequence>
<gene>
    <name evidence="1" type="ORF">O4H49_04060</name>
</gene>
<dbReference type="Pfam" id="PF07310">
    <property type="entry name" value="PAS_5"/>
    <property type="match status" value="1"/>
</dbReference>
<organism evidence="1 2">
    <name type="scientific">Kiloniella laminariae</name>
    <dbReference type="NCBI Taxonomy" id="454162"/>
    <lineage>
        <taxon>Bacteria</taxon>
        <taxon>Pseudomonadati</taxon>
        <taxon>Pseudomonadota</taxon>
        <taxon>Alphaproteobacteria</taxon>
        <taxon>Rhodospirillales</taxon>
        <taxon>Kiloniellaceae</taxon>
        <taxon>Kiloniella</taxon>
    </lineage>
</organism>
<proteinExistence type="predicted"/>
<dbReference type="RefSeq" id="WP_269422134.1">
    <property type="nucleotide sequence ID" value="NZ_JAPWGY010000001.1"/>
</dbReference>
<dbReference type="InterPro" id="IPR009922">
    <property type="entry name" value="DUF1457"/>
</dbReference>
<accession>A0ABT4LFS5</accession>
<dbReference type="EMBL" id="JAPWGY010000001">
    <property type="protein sequence ID" value="MCZ4279939.1"/>
    <property type="molecule type" value="Genomic_DNA"/>
</dbReference>